<sequence>MKKDLAQFRTEVLAQKERSYNKLFKKLSEEEKKKKIEQRLNEIKQTLDQLEDFDLKMQDPKFKDEVMLDVKQNEFESQYLDLIALWSLWNK</sequence>
<keyword evidence="3" id="KW-1185">Reference proteome</keyword>
<evidence type="ECO:0000256" key="1">
    <source>
        <dbReference type="SAM" id="Coils"/>
    </source>
</evidence>
<dbReference type="KEGG" id="mphi:EG856_00715"/>
<proteinExistence type="predicted"/>
<evidence type="ECO:0000313" key="3">
    <source>
        <dbReference type="Proteomes" id="UP000289326"/>
    </source>
</evidence>
<dbReference type="Proteomes" id="UP000289326">
    <property type="component" value="Chromosome"/>
</dbReference>
<accession>A0A4P6MN92</accession>
<dbReference type="RefSeq" id="WP_130429231.1">
    <property type="nucleotide sequence ID" value="NZ_CP034841.1"/>
</dbReference>
<organism evidence="2 3">
    <name type="scientific">Mycoplasmopsis phocirhinis</name>
    <dbReference type="NCBI Taxonomy" id="142650"/>
    <lineage>
        <taxon>Bacteria</taxon>
        <taxon>Bacillati</taxon>
        <taxon>Mycoplasmatota</taxon>
        <taxon>Mycoplasmoidales</taxon>
        <taxon>Metamycoplasmataceae</taxon>
        <taxon>Mycoplasmopsis</taxon>
    </lineage>
</organism>
<protein>
    <submittedName>
        <fullName evidence="2">Uncharacterized protein</fullName>
    </submittedName>
</protein>
<dbReference type="EMBL" id="CP034841">
    <property type="protein sequence ID" value="QBF34453.1"/>
    <property type="molecule type" value="Genomic_DNA"/>
</dbReference>
<evidence type="ECO:0000313" key="2">
    <source>
        <dbReference type="EMBL" id="QBF34453.1"/>
    </source>
</evidence>
<dbReference type="AlphaFoldDB" id="A0A4P6MN92"/>
<keyword evidence="1" id="KW-0175">Coiled coil</keyword>
<feature type="coiled-coil region" evidence="1">
    <location>
        <begin position="13"/>
        <end position="53"/>
    </location>
</feature>
<gene>
    <name evidence="2" type="ORF">EG856_00715</name>
</gene>
<reference evidence="2 3" key="1">
    <citation type="submission" date="2019-01" db="EMBL/GenBank/DDBJ databases">
        <title>Complete sequence and annotation of the Mycoplasma phocirhinis strain 852T genome.</title>
        <authorList>
            <person name="Frasca S.Jr."/>
            <person name="Kutish G.F."/>
            <person name="Castellanos Gell J."/>
            <person name="Michaels D.L."/>
            <person name="Brown D.R."/>
        </authorList>
    </citation>
    <scope>NUCLEOTIDE SEQUENCE [LARGE SCALE GENOMIC DNA]</scope>
    <source>
        <strain evidence="2 3">852</strain>
    </source>
</reference>
<name>A0A4P6MN92_9BACT</name>